<dbReference type="GO" id="GO:0035556">
    <property type="term" value="P:intracellular signal transduction"/>
    <property type="evidence" value="ECO:0007669"/>
    <property type="project" value="InterPro"/>
</dbReference>
<feature type="non-terminal residue" evidence="3">
    <location>
        <position position="581"/>
    </location>
</feature>
<comment type="caution">
    <text evidence="3">The sequence shown here is derived from an EMBL/GenBank/DDBJ whole genome shotgun (WGS) entry which is preliminary data.</text>
</comment>
<feature type="region of interest" description="Disordered" evidence="1">
    <location>
        <begin position="198"/>
        <end position="236"/>
    </location>
</feature>
<feature type="non-terminal residue" evidence="3">
    <location>
        <position position="1"/>
    </location>
</feature>
<dbReference type="InterPro" id="IPR001054">
    <property type="entry name" value="A/G_cyclase"/>
</dbReference>
<dbReference type="Gene3D" id="3.30.70.1230">
    <property type="entry name" value="Nucleotide cyclase"/>
    <property type="match status" value="1"/>
</dbReference>
<feature type="compositionally biased region" description="Basic and acidic residues" evidence="1">
    <location>
        <begin position="292"/>
        <end position="301"/>
    </location>
</feature>
<proteinExistence type="predicted"/>
<sequence>ELMYDVFGDTVNTAARLMAKADDWDLLVSEDVASALTRAKAKRDAGQESLMGSAVSLEYICTRPALNFLKGKGLFPCRHVLFSEACLDQTEKCLGDILSDVLGGLVGRHTTWTERMLAPAQYMHRHLGLKRHEKRDRSSSTSTGLEVVQEAASTANIADTILDQPWAVIRAHFGTNSPASSTVQTALRRQTSAPFLHASETEESVSQEYAPSEHSSDGVPLAEESTSDVSHPVRCTSSPLRTKSIALAEYVNSSDWVDSDVEICMGEREREASDVSTPRSLSEASVVEGEGEGERDIERGDPALPTLSDGAPASRMQSLLSLGSSSRSRRRERERVSTRDLPCPDIQTLDAQLLDDLEGVHKSVSVKGRLSGHTLSDLTGAVWNRESLSPARRLFLALRCIPAIFKLSLKQTAGDSSIFVVIHTIIKIRRVSGVVNTLAVTQLILALVAVGHSMIISSHETPDGRSAFQPLLEDPTSASEWNYFQLLLGIQAVVMLFRVVIWPVSLKILSSSLVSLLDQSFYPEGQGEITAYRRLRSLYRRVNTVKTYTQALTLTLAVFTCSACRRVMDTMEGLEMPEATE</sequence>
<dbReference type="SUPFAM" id="SSF55073">
    <property type="entry name" value="Nucleotide cyclase"/>
    <property type="match status" value="1"/>
</dbReference>
<dbReference type="AlphaFoldDB" id="A0A9K3GME0"/>
<feature type="domain" description="Guanylate cyclase" evidence="2">
    <location>
        <begin position="1"/>
        <end position="18"/>
    </location>
</feature>
<dbReference type="Pfam" id="PF00211">
    <property type="entry name" value="Guanylate_cyc"/>
    <property type="match status" value="1"/>
</dbReference>
<evidence type="ECO:0000256" key="1">
    <source>
        <dbReference type="SAM" id="MobiDB-lite"/>
    </source>
</evidence>
<feature type="compositionally biased region" description="Low complexity" evidence="1">
    <location>
        <begin position="314"/>
        <end position="326"/>
    </location>
</feature>
<dbReference type="InterPro" id="IPR029787">
    <property type="entry name" value="Nucleotide_cyclase"/>
</dbReference>
<name>A0A9K3GME0_9EUKA</name>
<protein>
    <recommendedName>
        <fullName evidence="2">Guanylate cyclase domain-containing protein</fullName>
    </recommendedName>
</protein>
<dbReference type="PROSITE" id="PS50125">
    <property type="entry name" value="GUANYLATE_CYCLASE_2"/>
    <property type="match status" value="1"/>
</dbReference>
<gene>
    <name evidence="3" type="ORF">KIPB_009595</name>
</gene>
<dbReference type="GO" id="GO:0009190">
    <property type="term" value="P:cyclic nucleotide biosynthetic process"/>
    <property type="evidence" value="ECO:0007669"/>
    <property type="project" value="InterPro"/>
</dbReference>
<evidence type="ECO:0000259" key="2">
    <source>
        <dbReference type="PROSITE" id="PS50125"/>
    </source>
</evidence>
<reference evidence="3 4" key="1">
    <citation type="journal article" date="2018" name="PLoS ONE">
        <title>The draft genome of Kipferlia bialata reveals reductive genome evolution in fornicate parasites.</title>
        <authorList>
            <person name="Tanifuji G."/>
            <person name="Takabayashi S."/>
            <person name="Kume K."/>
            <person name="Takagi M."/>
            <person name="Nakayama T."/>
            <person name="Kamikawa R."/>
            <person name="Inagaki Y."/>
            <person name="Hashimoto T."/>
        </authorList>
    </citation>
    <scope>NUCLEOTIDE SEQUENCE [LARGE SCALE GENOMIC DNA]</scope>
    <source>
        <strain evidence="3">NY0173</strain>
    </source>
</reference>
<dbReference type="Proteomes" id="UP000265618">
    <property type="component" value="Unassembled WGS sequence"/>
</dbReference>
<evidence type="ECO:0000313" key="4">
    <source>
        <dbReference type="Proteomes" id="UP000265618"/>
    </source>
</evidence>
<feature type="region of interest" description="Disordered" evidence="1">
    <location>
        <begin position="269"/>
        <end position="339"/>
    </location>
</feature>
<evidence type="ECO:0000313" key="3">
    <source>
        <dbReference type="EMBL" id="GIQ87540.1"/>
    </source>
</evidence>
<keyword evidence="4" id="KW-1185">Reference proteome</keyword>
<feature type="compositionally biased region" description="Polar residues" evidence="1">
    <location>
        <begin position="274"/>
        <end position="283"/>
    </location>
</feature>
<accession>A0A9K3GME0</accession>
<organism evidence="3 4">
    <name type="scientific">Kipferlia bialata</name>
    <dbReference type="NCBI Taxonomy" id="797122"/>
    <lineage>
        <taxon>Eukaryota</taxon>
        <taxon>Metamonada</taxon>
        <taxon>Carpediemonas-like organisms</taxon>
        <taxon>Kipferlia</taxon>
    </lineage>
</organism>
<dbReference type="EMBL" id="BDIP01003307">
    <property type="protein sequence ID" value="GIQ87540.1"/>
    <property type="molecule type" value="Genomic_DNA"/>
</dbReference>